<dbReference type="Proteomes" id="UP000004947">
    <property type="component" value="Unassembled WGS sequence"/>
</dbReference>
<dbReference type="GO" id="GO:0046872">
    <property type="term" value="F:metal ion binding"/>
    <property type="evidence" value="ECO:0007669"/>
    <property type="project" value="UniProtKB-KW"/>
</dbReference>
<feature type="transmembrane region" description="Helical" evidence="7">
    <location>
        <begin position="339"/>
        <end position="358"/>
    </location>
</feature>
<dbReference type="Gene3D" id="3.30.70.20">
    <property type="match status" value="2"/>
</dbReference>
<dbReference type="PANTHER" id="PTHR43545:SF6">
    <property type="entry name" value="FORMATE DEHYDROGENASE, NITRATE-INDUCIBLE, IRON-SULFUR SUBUNIT"/>
    <property type="match status" value="1"/>
</dbReference>
<sequence length="459" mass="50589">MAVQEKVLVDKEELLKSMLQEQQELTIVSEFAQKHENQEIPLQQEYYESLIPLSKPGKGEQYAFKVNLDACTGCKACVTACHNLNGLDEDETWRSVGLLRGGSTEEAKQQHVTSACHHCLEPACSEGCPVNAYDKDEVTGIVKHLDDQCIGCQYCILKCPYEVPQFNKRMGIVRKCDMCTDRLEVGEAPACVQACPTKAISIQVVNKEEILAESMDSVVVPGAPNSEFTQPTTSFESDKPLSKNMLGSDYYSIKPQHSHPPLVGMLVLTQLSVGAFCVDTLFNLLNENALINEMQGFHSIVALVLGVLALKVSILHLGRPQFAFRAFLGLQTSWLSREILGFSVFAGLATLYAALFWIPQIESLINIPIPAFLKSESLRLQLSVAVALSGIAGVICSVMVYDDCKKELWRGSITGLKFFGTTIVLGLSTIALASLGGVYFLKPEYATEVEKFIVQTWRF</sequence>
<dbReference type="EMBL" id="ABCK01000003">
    <property type="protein sequence ID" value="EDM28952.1"/>
    <property type="molecule type" value="Genomic_DNA"/>
</dbReference>
<dbReference type="OrthoDB" id="9779457at2"/>
<organism evidence="9 10">
    <name type="scientific">Lentisphaera araneosa HTCC2155</name>
    <dbReference type="NCBI Taxonomy" id="313628"/>
    <lineage>
        <taxon>Bacteria</taxon>
        <taxon>Pseudomonadati</taxon>
        <taxon>Lentisphaerota</taxon>
        <taxon>Lentisphaeria</taxon>
        <taxon>Lentisphaerales</taxon>
        <taxon>Lentisphaeraceae</taxon>
        <taxon>Lentisphaera</taxon>
    </lineage>
</organism>
<evidence type="ECO:0000256" key="3">
    <source>
        <dbReference type="ARBA" id="ARBA00022723"/>
    </source>
</evidence>
<evidence type="ECO:0000313" key="10">
    <source>
        <dbReference type="Proteomes" id="UP000004947"/>
    </source>
</evidence>
<feature type="domain" description="4Fe-4S ferredoxin-type" evidence="8">
    <location>
        <begin position="140"/>
        <end position="169"/>
    </location>
</feature>
<evidence type="ECO:0000256" key="1">
    <source>
        <dbReference type="ARBA" id="ARBA00004196"/>
    </source>
</evidence>
<dbReference type="GO" id="GO:0051539">
    <property type="term" value="F:4 iron, 4 sulfur cluster binding"/>
    <property type="evidence" value="ECO:0007669"/>
    <property type="project" value="UniProtKB-KW"/>
</dbReference>
<gene>
    <name evidence="9" type="ORF">LNTAR_14087</name>
</gene>
<evidence type="ECO:0000256" key="2">
    <source>
        <dbReference type="ARBA" id="ARBA00022485"/>
    </source>
</evidence>
<dbReference type="InterPro" id="IPR007059">
    <property type="entry name" value="DmsC"/>
</dbReference>
<proteinExistence type="predicted"/>
<dbReference type="GO" id="GO:0016020">
    <property type="term" value="C:membrane"/>
    <property type="evidence" value="ECO:0007669"/>
    <property type="project" value="InterPro"/>
</dbReference>
<dbReference type="InterPro" id="IPR017900">
    <property type="entry name" value="4Fe4S_Fe_S_CS"/>
</dbReference>
<keyword evidence="2" id="KW-0004">4Fe-4S</keyword>
<dbReference type="InterPro" id="IPR017896">
    <property type="entry name" value="4Fe4S_Fe-S-bd"/>
</dbReference>
<keyword evidence="6" id="KW-0411">Iron-sulfur</keyword>
<dbReference type="eggNOG" id="COG3302">
    <property type="taxonomic scope" value="Bacteria"/>
</dbReference>
<dbReference type="SUPFAM" id="SSF54862">
    <property type="entry name" value="4Fe-4S ferredoxins"/>
    <property type="match status" value="1"/>
</dbReference>
<dbReference type="GO" id="GO:0030313">
    <property type="term" value="C:cell envelope"/>
    <property type="evidence" value="ECO:0007669"/>
    <property type="project" value="UniProtKB-SubCell"/>
</dbReference>
<protein>
    <submittedName>
        <fullName evidence="9">Molybdopterin oxidoreductase, iron sulfur subunit</fullName>
    </submittedName>
</protein>
<feature type="transmembrane region" description="Helical" evidence="7">
    <location>
        <begin position="378"/>
        <end position="401"/>
    </location>
</feature>
<keyword evidence="4" id="KW-0677">Repeat</keyword>
<keyword evidence="7" id="KW-0472">Membrane</keyword>
<dbReference type="eggNOG" id="COG0437">
    <property type="taxonomic scope" value="Bacteria"/>
</dbReference>
<evidence type="ECO:0000256" key="5">
    <source>
        <dbReference type="ARBA" id="ARBA00023004"/>
    </source>
</evidence>
<dbReference type="CDD" id="cd16371">
    <property type="entry name" value="DMSOR_beta_like"/>
    <property type="match status" value="1"/>
</dbReference>
<feature type="domain" description="4Fe-4S ferredoxin-type" evidence="8">
    <location>
        <begin position="107"/>
        <end position="138"/>
    </location>
</feature>
<keyword evidence="10" id="KW-1185">Reference proteome</keyword>
<dbReference type="Pfam" id="PF13247">
    <property type="entry name" value="Fer4_11"/>
    <property type="match status" value="1"/>
</dbReference>
<feature type="transmembrane region" description="Helical" evidence="7">
    <location>
        <begin position="297"/>
        <end position="318"/>
    </location>
</feature>
<dbReference type="PROSITE" id="PS51379">
    <property type="entry name" value="4FE4S_FER_2"/>
    <property type="match status" value="3"/>
</dbReference>
<feature type="domain" description="4Fe-4S ferredoxin-type" evidence="8">
    <location>
        <begin position="62"/>
        <end position="92"/>
    </location>
</feature>
<dbReference type="PROSITE" id="PS00198">
    <property type="entry name" value="4FE4S_FER_1"/>
    <property type="match status" value="1"/>
</dbReference>
<dbReference type="AlphaFoldDB" id="A6DH69"/>
<evidence type="ECO:0000256" key="4">
    <source>
        <dbReference type="ARBA" id="ARBA00022737"/>
    </source>
</evidence>
<dbReference type="STRING" id="313628.LNTAR_14087"/>
<reference evidence="9 10" key="1">
    <citation type="journal article" date="2010" name="J. Bacteriol.">
        <title>Genome sequence of Lentisphaera araneosa HTCC2155T, the type species of the order Lentisphaerales in the phylum Lentisphaerae.</title>
        <authorList>
            <person name="Thrash J.C."/>
            <person name="Cho J.C."/>
            <person name="Vergin K.L."/>
            <person name="Morris R.M."/>
            <person name="Giovannoni S.J."/>
        </authorList>
    </citation>
    <scope>NUCLEOTIDE SEQUENCE [LARGE SCALE GENOMIC DNA]</scope>
    <source>
        <strain evidence="9 10">HTCC2155</strain>
    </source>
</reference>
<comment type="subcellular location">
    <subcellularLocation>
        <location evidence="1">Cell envelope</location>
    </subcellularLocation>
</comment>
<dbReference type="Pfam" id="PF04976">
    <property type="entry name" value="DmsC"/>
    <property type="match status" value="1"/>
</dbReference>
<dbReference type="GO" id="GO:0019645">
    <property type="term" value="P:anaerobic electron transport chain"/>
    <property type="evidence" value="ECO:0007669"/>
    <property type="project" value="InterPro"/>
</dbReference>
<comment type="caution">
    <text evidence="9">The sequence shown here is derived from an EMBL/GenBank/DDBJ whole genome shotgun (WGS) entry which is preliminary data.</text>
</comment>
<accession>A6DH69</accession>
<keyword evidence="5" id="KW-0408">Iron</keyword>
<evidence type="ECO:0000259" key="8">
    <source>
        <dbReference type="PROSITE" id="PS51379"/>
    </source>
</evidence>
<keyword evidence="7" id="KW-0812">Transmembrane</keyword>
<evidence type="ECO:0000256" key="6">
    <source>
        <dbReference type="ARBA" id="ARBA00023014"/>
    </source>
</evidence>
<dbReference type="PANTHER" id="PTHR43545">
    <property type="entry name" value="FORMATE DEHYDROGENASE, NITRATE-INDUCIBLE, IRON-SULFUR SUBUNIT"/>
    <property type="match status" value="1"/>
</dbReference>
<name>A6DH69_9BACT</name>
<dbReference type="RefSeq" id="WP_007277254.1">
    <property type="nucleotide sequence ID" value="NZ_ABCK01000003.1"/>
</dbReference>
<evidence type="ECO:0000313" key="9">
    <source>
        <dbReference type="EMBL" id="EDM28952.1"/>
    </source>
</evidence>
<evidence type="ECO:0000256" key="7">
    <source>
        <dbReference type="SAM" id="Phobius"/>
    </source>
</evidence>
<keyword evidence="3" id="KW-0479">Metal-binding</keyword>
<keyword evidence="7" id="KW-1133">Transmembrane helix</keyword>
<feature type="transmembrane region" description="Helical" evidence="7">
    <location>
        <begin position="422"/>
        <end position="441"/>
    </location>
</feature>
<dbReference type="InterPro" id="IPR051555">
    <property type="entry name" value="FDH_Electron_Transfer_Unit"/>
</dbReference>